<feature type="signal peptide" evidence="6">
    <location>
        <begin position="1"/>
        <end position="22"/>
    </location>
</feature>
<keyword evidence="5" id="KW-0998">Cell outer membrane</keyword>
<dbReference type="KEGG" id="tvr:TVD_09390"/>
<keyword evidence="3" id="KW-0812">Transmembrane</keyword>
<dbReference type="GO" id="GO:0015288">
    <property type="term" value="F:porin activity"/>
    <property type="evidence" value="ECO:0007669"/>
    <property type="project" value="TreeGrafter"/>
</dbReference>
<dbReference type="Gene3D" id="1.20.1600.10">
    <property type="entry name" value="Outer membrane efflux proteins (OEP)"/>
    <property type="match status" value="1"/>
</dbReference>
<evidence type="ECO:0000256" key="4">
    <source>
        <dbReference type="ARBA" id="ARBA00023136"/>
    </source>
</evidence>
<name>A0A0G3G9R3_9GAMM</name>
<reference evidence="7 8" key="1">
    <citation type="submission" date="2015-04" db="EMBL/GenBank/DDBJ databases">
        <title>Complete Sequence for the Genome of the Thioalkalivibrio versutus D301.</title>
        <authorList>
            <person name="Mu T."/>
            <person name="Zhou J."/>
            <person name="Xu X."/>
        </authorList>
    </citation>
    <scope>NUCLEOTIDE SEQUENCE [LARGE SCALE GENOMIC DNA]</scope>
    <source>
        <strain evidence="7 8">D301</strain>
    </source>
</reference>
<dbReference type="PATRIC" id="fig|106634.4.peg.1924"/>
<accession>A0A0G3G9R3</accession>
<protein>
    <submittedName>
        <fullName evidence="7">Uncharacterized protein</fullName>
    </submittedName>
</protein>
<dbReference type="SUPFAM" id="SSF56954">
    <property type="entry name" value="Outer membrane efflux proteins (OEP)"/>
    <property type="match status" value="1"/>
</dbReference>
<proteinExistence type="predicted"/>
<dbReference type="GO" id="GO:0009279">
    <property type="term" value="C:cell outer membrane"/>
    <property type="evidence" value="ECO:0007669"/>
    <property type="project" value="UniProtKB-SubCell"/>
</dbReference>
<keyword evidence="4" id="KW-0472">Membrane</keyword>
<dbReference type="AlphaFoldDB" id="A0A0G3G9R3"/>
<dbReference type="GO" id="GO:1990281">
    <property type="term" value="C:efflux pump complex"/>
    <property type="evidence" value="ECO:0007669"/>
    <property type="project" value="TreeGrafter"/>
</dbReference>
<feature type="chain" id="PRO_5002553970" evidence="6">
    <location>
        <begin position="23"/>
        <end position="691"/>
    </location>
</feature>
<gene>
    <name evidence="7" type="ORF">TVD_09390</name>
</gene>
<keyword evidence="8" id="KW-1185">Reference proteome</keyword>
<evidence type="ECO:0000256" key="1">
    <source>
        <dbReference type="ARBA" id="ARBA00004442"/>
    </source>
</evidence>
<evidence type="ECO:0000256" key="3">
    <source>
        <dbReference type="ARBA" id="ARBA00022692"/>
    </source>
</evidence>
<organism evidence="7 8">
    <name type="scientific">Thioalkalivibrio versutus</name>
    <dbReference type="NCBI Taxonomy" id="106634"/>
    <lineage>
        <taxon>Bacteria</taxon>
        <taxon>Pseudomonadati</taxon>
        <taxon>Pseudomonadota</taxon>
        <taxon>Gammaproteobacteria</taxon>
        <taxon>Chromatiales</taxon>
        <taxon>Ectothiorhodospiraceae</taxon>
        <taxon>Thioalkalivibrio</taxon>
    </lineage>
</organism>
<keyword evidence="6" id="KW-0732">Signal</keyword>
<evidence type="ECO:0000256" key="5">
    <source>
        <dbReference type="ARBA" id="ARBA00023237"/>
    </source>
</evidence>
<dbReference type="InterPro" id="IPR051906">
    <property type="entry name" value="TolC-like"/>
</dbReference>
<comment type="subcellular location">
    <subcellularLocation>
        <location evidence="1">Cell outer membrane</location>
    </subcellularLocation>
</comment>
<sequence>MAMRGRILLGCMLMAWVPAVTGAESLPRLLDAVEEAPSLLAEQAAFEQADASRARRYQEGGWELFGSAGAGVYREPVVEGLNRRYRGTSGSIGIQHPLLGTDEQQRRAEWQARGEAGAAWYRYQEALQTLSRDVAESYARVWHARQLQSLSQAMLRVEPDLERILAERRDERLIREDEAASLRRSLDGARLDADEARVDEHEARMELENLLGRPVRLESTSAWFDPHLATCGTPGMDPTPEVLAVEEELRAVKEREALTRFHAVRSNLQLRYSSSYEDDVSRLGSGLEVVWSVSVPLRALGGDNALQRELRAEQRQLRHQRASATQAVEQRRDLARQRLEVHSRRLDSRLREMESAAHALAVVQERAENRVSVPWEEEMPARQAYYQAARGWLDSALEVWRAQIGCDRLASDRPQPMEPIRHARATLGDDPATDASLPYAGRIYLWDSEPVIRGEDPEFWTLLRRAGVEHVWLSLDGEQIDRHSEHPGVLREFLHQARQRQVDVGLLLGEPTWALPEARDDLVRIIQRLEGIDFADLHLDIEIDQLDVLRYEREELLDQWLETVAAAVAVSPWPVGLSAHPRDFGGPDRCLACEFAEVGVTELALMTYVTHADGMVHRLEPVLAQEPGLTITLAQSVESILSPQNSWFHQGWGAMLRTLDTATEQLDHPRLPVAIQSYSYLRKMWAHEDSL</sequence>
<evidence type="ECO:0000256" key="2">
    <source>
        <dbReference type="ARBA" id="ARBA00022452"/>
    </source>
</evidence>
<dbReference type="RefSeq" id="WP_047251466.1">
    <property type="nucleotide sequence ID" value="NZ_CP011367.1"/>
</dbReference>
<dbReference type="STRING" id="106634.TVD_09390"/>
<evidence type="ECO:0000256" key="6">
    <source>
        <dbReference type="SAM" id="SignalP"/>
    </source>
</evidence>
<dbReference type="EMBL" id="CP011367">
    <property type="protein sequence ID" value="AKJ95556.1"/>
    <property type="molecule type" value="Genomic_DNA"/>
</dbReference>
<dbReference type="GO" id="GO:0015562">
    <property type="term" value="F:efflux transmembrane transporter activity"/>
    <property type="evidence" value="ECO:0007669"/>
    <property type="project" value="InterPro"/>
</dbReference>
<dbReference type="PANTHER" id="PTHR30026">
    <property type="entry name" value="OUTER MEMBRANE PROTEIN TOLC"/>
    <property type="match status" value="1"/>
</dbReference>
<dbReference type="Proteomes" id="UP000064201">
    <property type="component" value="Chromosome"/>
</dbReference>
<dbReference type="PANTHER" id="PTHR30026:SF20">
    <property type="entry name" value="OUTER MEMBRANE PROTEIN TOLC"/>
    <property type="match status" value="1"/>
</dbReference>
<evidence type="ECO:0000313" key="7">
    <source>
        <dbReference type="EMBL" id="AKJ95556.1"/>
    </source>
</evidence>
<keyword evidence="2" id="KW-1134">Transmembrane beta strand</keyword>
<dbReference type="OrthoDB" id="7054537at2"/>
<evidence type="ECO:0000313" key="8">
    <source>
        <dbReference type="Proteomes" id="UP000064201"/>
    </source>
</evidence>